<evidence type="ECO:0000256" key="3">
    <source>
        <dbReference type="RuleBase" id="RU003718"/>
    </source>
</evidence>
<feature type="domain" description="Glycosyltransferase N-terminal" evidence="5">
    <location>
        <begin position="5"/>
        <end position="42"/>
    </location>
</feature>
<comment type="similarity">
    <text evidence="1 3">Belongs to the UDP-glycosyltransferase family.</text>
</comment>
<dbReference type="InterPro" id="IPR002213">
    <property type="entry name" value="UDP_glucos_trans"/>
</dbReference>
<evidence type="ECO:0000313" key="7">
    <source>
        <dbReference type="Proteomes" id="UP001567538"/>
    </source>
</evidence>
<evidence type="ECO:0000256" key="4">
    <source>
        <dbReference type="RuleBase" id="RU362057"/>
    </source>
</evidence>
<sequence>MGRAHVVAIPYPAQGHVIPMMELSQCLAKNGVRVTFVNTESNHHRVVEALPPTTEKLLRLVSVSDGLDCWEDRMDFAKSVEALGRVLPAELEALIRSINATQADAITCIITDVFMAEITQAYRNFDLKRAAFLPGAAALLALTTSADKLVADGVIDADGTPLQSDAIRLSPSMPEMNPNHLAWVCLPDLVGRKAIFQSIVKNNKSAKLAQYLICNSSEVLEPAALDFLHSCRPIGPLLASHRLAKQAGHFWLENPSCLTWLDHHPPSSVIYVAFGSFTLLDPAQFCELALGLELTGLPFLWVVRRDMTRDAADEAYPSGFEERGKIVEWAPQQQVLAHPAVACFVTHCGWNSTVESVSEGVPMVCWPYFADQFLNETYIVDRWEVGVRLEKGGDGIIGREEIKGKVEKVLGDGGYKKRVIELQEKTLASSVGGGSSHKNLCDFVDWIKED</sequence>
<dbReference type="FunFam" id="3.40.50.2000:FF:000061">
    <property type="entry name" value="UDP-glycosyltransferase 83A1"/>
    <property type="match status" value="1"/>
</dbReference>
<dbReference type="EC" id="2.4.1.-" evidence="4"/>
<dbReference type="Pfam" id="PF26168">
    <property type="entry name" value="Glyco_transf_N"/>
    <property type="match status" value="1"/>
</dbReference>
<proteinExistence type="inferred from homology"/>
<accession>A0ABD1G3T0</accession>
<dbReference type="SUPFAM" id="SSF53756">
    <property type="entry name" value="UDP-Glycosyltransferase/glycogen phosphorylase"/>
    <property type="match status" value="1"/>
</dbReference>
<dbReference type="InterPro" id="IPR058980">
    <property type="entry name" value="Glyco_transf_N"/>
</dbReference>
<evidence type="ECO:0000256" key="2">
    <source>
        <dbReference type="ARBA" id="ARBA00022679"/>
    </source>
</evidence>
<dbReference type="AlphaFoldDB" id="A0ABD1G3T0"/>
<dbReference type="Pfam" id="PF00201">
    <property type="entry name" value="UDPGT"/>
    <property type="match status" value="1"/>
</dbReference>
<dbReference type="FunFam" id="3.40.50.2000:FF:000108">
    <property type="entry name" value="UDP-glycosyltransferase 83A1"/>
    <property type="match status" value="1"/>
</dbReference>
<dbReference type="EMBL" id="JBEAFC010000010">
    <property type="protein sequence ID" value="KAL1538777.1"/>
    <property type="molecule type" value="Genomic_DNA"/>
</dbReference>
<keyword evidence="2 3" id="KW-0808">Transferase</keyword>
<dbReference type="Gene3D" id="3.40.50.2000">
    <property type="entry name" value="Glycogen Phosphorylase B"/>
    <property type="match status" value="2"/>
</dbReference>
<gene>
    <name evidence="6" type="ORF">AAHA92_27480</name>
</gene>
<dbReference type="CDD" id="cd03784">
    <property type="entry name" value="GT1_Gtf-like"/>
    <property type="match status" value="1"/>
</dbReference>
<evidence type="ECO:0000313" key="6">
    <source>
        <dbReference type="EMBL" id="KAL1538777.1"/>
    </source>
</evidence>
<dbReference type="InterPro" id="IPR035595">
    <property type="entry name" value="UDP_glycos_trans_CS"/>
</dbReference>
<name>A0ABD1G3T0_SALDI</name>
<dbReference type="PANTHER" id="PTHR11926">
    <property type="entry name" value="GLUCOSYL/GLUCURONOSYL TRANSFERASES"/>
    <property type="match status" value="1"/>
</dbReference>
<keyword evidence="3" id="KW-0328">Glycosyltransferase</keyword>
<organism evidence="6 7">
    <name type="scientific">Salvia divinorum</name>
    <name type="common">Maria pastora</name>
    <name type="synonym">Diviner's sage</name>
    <dbReference type="NCBI Taxonomy" id="28513"/>
    <lineage>
        <taxon>Eukaryota</taxon>
        <taxon>Viridiplantae</taxon>
        <taxon>Streptophyta</taxon>
        <taxon>Embryophyta</taxon>
        <taxon>Tracheophyta</taxon>
        <taxon>Spermatophyta</taxon>
        <taxon>Magnoliopsida</taxon>
        <taxon>eudicotyledons</taxon>
        <taxon>Gunneridae</taxon>
        <taxon>Pentapetalae</taxon>
        <taxon>asterids</taxon>
        <taxon>lamiids</taxon>
        <taxon>Lamiales</taxon>
        <taxon>Lamiaceae</taxon>
        <taxon>Nepetoideae</taxon>
        <taxon>Mentheae</taxon>
        <taxon>Salviinae</taxon>
        <taxon>Salvia</taxon>
        <taxon>Salvia subgen. Calosphace</taxon>
    </lineage>
</organism>
<keyword evidence="7" id="KW-1185">Reference proteome</keyword>
<reference evidence="6 7" key="1">
    <citation type="submission" date="2024-06" db="EMBL/GenBank/DDBJ databases">
        <title>A chromosome level genome sequence of Diviner's sage (Salvia divinorum).</title>
        <authorList>
            <person name="Ford S.A."/>
            <person name="Ro D.-K."/>
            <person name="Ness R.W."/>
            <person name="Phillips M.A."/>
        </authorList>
    </citation>
    <scope>NUCLEOTIDE SEQUENCE [LARGE SCALE GENOMIC DNA]</scope>
    <source>
        <strain evidence="6">SAF-2024a</strain>
        <tissue evidence="6">Leaf</tissue>
    </source>
</reference>
<evidence type="ECO:0000259" key="5">
    <source>
        <dbReference type="Pfam" id="PF26168"/>
    </source>
</evidence>
<comment type="caution">
    <text evidence="6">The sequence shown here is derived from an EMBL/GenBank/DDBJ whole genome shotgun (WGS) entry which is preliminary data.</text>
</comment>
<evidence type="ECO:0000256" key="1">
    <source>
        <dbReference type="ARBA" id="ARBA00009995"/>
    </source>
</evidence>
<protein>
    <recommendedName>
        <fullName evidence="4">Glycosyltransferase</fullName>
        <ecNumber evidence="4">2.4.1.-</ecNumber>
    </recommendedName>
</protein>
<dbReference type="PANTHER" id="PTHR11926:SF1412">
    <property type="entry name" value="UDP-GLYCOSYLTRANSFERASE 83A1-LIKE"/>
    <property type="match status" value="1"/>
</dbReference>
<dbReference type="Proteomes" id="UP001567538">
    <property type="component" value="Unassembled WGS sequence"/>
</dbReference>
<dbReference type="PROSITE" id="PS00375">
    <property type="entry name" value="UDPGT"/>
    <property type="match status" value="1"/>
</dbReference>
<dbReference type="GO" id="GO:0016757">
    <property type="term" value="F:glycosyltransferase activity"/>
    <property type="evidence" value="ECO:0007669"/>
    <property type="project" value="UniProtKB-KW"/>
</dbReference>